<organism evidence="2 3">
    <name type="scientific">Salinibacter ruber (strain M8)</name>
    <dbReference type="NCBI Taxonomy" id="761659"/>
    <lineage>
        <taxon>Bacteria</taxon>
        <taxon>Pseudomonadati</taxon>
        <taxon>Rhodothermota</taxon>
        <taxon>Rhodothermia</taxon>
        <taxon>Rhodothermales</taxon>
        <taxon>Salinibacteraceae</taxon>
        <taxon>Salinibacter</taxon>
    </lineage>
</organism>
<dbReference type="AlphaFoldDB" id="D5HBF3"/>
<proteinExistence type="predicted"/>
<evidence type="ECO:0000313" key="2">
    <source>
        <dbReference type="EMBL" id="CBH25358.1"/>
    </source>
</evidence>
<reference evidence="2 3" key="1">
    <citation type="journal article" date="2010" name="ISME J.">
        <title>Fine-scale evolution: genomic, phenotypic and ecological differentiation in two coexisting Salinibacter ruber strains.</title>
        <authorList>
            <person name="Pena A."/>
            <person name="Teeling H."/>
            <person name="Huerta-Cepas J."/>
            <person name="Santos F."/>
            <person name="Yarza P."/>
            <person name="Brito-Echeverria J."/>
            <person name="Lucio M."/>
            <person name="Schmitt-Kopplin P."/>
            <person name="Meseguer I."/>
            <person name="Schenowitz C."/>
            <person name="Dossat C."/>
            <person name="Barbe V."/>
            <person name="Dopazo J."/>
            <person name="Rossello-Mora R."/>
            <person name="Schuler M."/>
            <person name="Glockner F.O."/>
            <person name="Amann R."/>
            <person name="Gabaldon T."/>
            <person name="Anton J."/>
        </authorList>
    </citation>
    <scope>NUCLEOTIDE SEQUENCE [LARGE SCALE GENOMIC DNA]</scope>
    <source>
        <strain evidence="2 3">M8</strain>
    </source>
</reference>
<dbReference type="KEGG" id="srm:SRM_02437"/>
<gene>
    <name evidence="2" type="ordered locus">SRM_02437</name>
</gene>
<accession>D5HBF3</accession>
<sequence length="97" mass="10666">MGVPNNFVTPGRSPSALRDVTPLPHGTEGGETKETPRSVPFLGRRGVWKNQSLIWKDRPSSLRRHAGRPFLPPAGCDDAEKLTLGGDITERRRPRGV</sequence>
<dbReference type="EMBL" id="FP565814">
    <property type="protein sequence ID" value="CBH25358.1"/>
    <property type="molecule type" value="Genomic_DNA"/>
</dbReference>
<dbReference type="HOGENOM" id="CLU_2345025_0_0_10"/>
<name>D5HBF3_SALRM</name>
<dbReference type="Proteomes" id="UP000000933">
    <property type="component" value="Chromosome"/>
</dbReference>
<feature type="region of interest" description="Disordered" evidence="1">
    <location>
        <begin position="66"/>
        <end position="97"/>
    </location>
</feature>
<feature type="region of interest" description="Disordered" evidence="1">
    <location>
        <begin position="1"/>
        <end position="38"/>
    </location>
</feature>
<reference evidence="3" key="2">
    <citation type="submission" date="2010-04" db="EMBL/GenBank/DDBJ databases">
        <title>Genome sequence of Salinibacter ruber M8.</title>
        <authorList>
            <consortium name="Genoscope"/>
        </authorList>
    </citation>
    <scope>NUCLEOTIDE SEQUENCE [LARGE SCALE GENOMIC DNA]</scope>
    <source>
        <strain evidence="3">M8</strain>
    </source>
</reference>
<protein>
    <submittedName>
        <fullName evidence="2">Uncharacterized protein</fullName>
    </submittedName>
</protein>
<evidence type="ECO:0000313" key="3">
    <source>
        <dbReference type="Proteomes" id="UP000000933"/>
    </source>
</evidence>
<evidence type="ECO:0000256" key="1">
    <source>
        <dbReference type="SAM" id="MobiDB-lite"/>
    </source>
</evidence>